<organism evidence="1 2">
    <name type="scientific">Botrimarina colliarenosi</name>
    <dbReference type="NCBI Taxonomy" id="2528001"/>
    <lineage>
        <taxon>Bacteria</taxon>
        <taxon>Pseudomonadati</taxon>
        <taxon>Planctomycetota</taxon>
        <taxon>Planctomycetia</taxon>
        <taxon>Pirellulales</taxon>
        <taxon>Lacipirellulaceae</taxon>
        <taxon>Botrimarina</taxon>
    </lineage>
</organism>
<dbReference type="Proteomes" id="UP000317421">
    <property type="component" value="Unassembled WGS sequence"/>
</dbReference>
<reference evidence="1 2" key="1">
    <citation type="submission" date="2019-02" db="EMBL/GenBank/DDBJ databases">
        <title>Deep-cultivation of Planctomycetes and their phenomic and genomic characterization uncovers novel biology.</title>
        <authorList>
            <person name="Wiegand S."/>
            <person name="Jogler M."/>
            <person name="Boedeker C."/>
            <person name="Pinto D."/>
            <person name="Vollmers J."/>
            <person name="Rivas-Marin E."/>
            <person name="Kohn T."/>
            <person name="Peeters S.H."/>
            <person name="Heuer A."/>
            <person name="Rast P."/>
            <person name="Oberbeckmann S."/>
            <person name="Bunk B."/>
            <person name="Jeske O."/>
            <person name="Meyerdierks A."/>
            <person name="Storesund J.E."/>
            <person name="Kallscheuer N."/>
            <person name="Luecker S."/>
            <person name="Lage O.M."/>
            <person name="Pohl T."/>
            <person name="Merkel B.J."/>
            <person name="Hornburger P."/>
            <person name="Mueller R.-W."/>
            <person name="Bruemmer F."/>
            <person name="Labrenz M."/>
            <person name="Spormann A.M."/>
            <person name="Op Den Camp H."/>
            <person name="Overmann J."/>
            <person name="Amann R."/>
            <person name="Jetten M.S.M."/>
            <person name="Mascher T."/>
            <person name="Medema M.H."/>
            <person name="Devos D.P."/>
            <person name="Kaster A.-K."/>
            <person name="Ovreas L."/>
            <person name="Rohde M."/>
            <person name="Galperin M.Y."/>
            <person name="Jogler C."/>
        </authorList>
    </citation>
    <scope>NUCLEOTIDE SEQUENCE [LARGE SCALE GENOMIC DNA]</scope>
    <source>
        <strain evidence="1 2">Pla108</strain>
    </source>
</reference>
<sequence length="59" mass="6452">MIPAILTCVFVAWLYRSLNPTESSAVNPATADSCNQRLAQLTERVNAIASSEQRRGRSS</sequence>
<dbReference type="AlphaFoldDB" id="A0A5C6ACR0"/>
<evidence type="ECO:0000313" key="1">
    <source>
        <dbReference type="EMBL" id="TWT97744.1"/>
    </source>
</evidence>
<keyword evidence="2" id="KW-1185">Reference proteome</keyword>
<dbReference type="EMBL" id="SJPR01000002">
    <property type="protein sequence ID" value="TWT97744.1"/>
    <property type="molecule type" value="Genomic_DNA"/>
</dbReference>
<accession>A0A5C6ACR0</accession>
<name>A0A5C6ACR0_9BACT</name>
<protein>
    <submittedName>
        <fullName evidence="1">Uncharacterized protein</fullName>
    </submittedName>
</protein>
<proteinExistence type="predicted"/>
<gene>
    <name evidence="1" type="ORF">Pla108_18960</name>
</gene>
<comment type="caution">
    <text evidence="1">The sequence shown here is derived from an EMBL/GenBank/DDBJ whole genome shotgun (WGS) entry which is preliminary data.</text>
</comment>
<evidence type="ECO:0000313" key="2">
    <source>
        <dbReference type="Proteomes" id="UP000317421"/>
    </source>
</evidence>